<accession>A0AAV2HK64</accession>
<name>A0AAV2HK64_LYMST</name>
<comment type="caution">
    <text evidence="2">The sequence shown here is derived from an EMBL/GenBank/DDBJ whole genome shotgun (WGS) entry which is preliminary data.</text>
</comment>
<feature type="signal peptide" evidence="1">
    <location>
        <begin position="1"/>
        <end position="21"/>
    </location>
</feature>
<reference evidence="2 3" key="1">
    <citation type="submission" date="2024-04" db="EMBL/GenBank/DDBJ databases">
        <authorList>
            <consortium name="Genoscope - CEA"/>
            <person name="William W."/>
        </authorList>
    </citation>
    <scope>NUCLEOTIDE SEQUENCE [LARGE SCALE GENOMIC DNA]</scope>
</reference>
<dbReference type="EMBL" id="CAXITT010000170">
    <property type="protein sequence ID" value="CAL1534409.1"/>
    <property type="molecule type" value="Genomic_DNA"/>
</dbReference>
<gene>
    <name evidence="2" type="ORF">GSLYS_00008369001</name>
</gene>
<feature type="non-terminal residue" evidence="2">
    <location>
        <position position="125"/>
    </location>
</feature>
<evidence type="ECO:0000256" key="1">
    <source>
        <dbReference type="SAM" id="SignalP"/>
    </source>
</evidence>
<proteinExistence type="predicted"/>
<evidence type="ECO:0000313" key="3">
    <source>
        <dbReference type="Proteomes" id="UP001497497"/>
    </source>
</evidence>
<evidence type="ECO:0000313" key="2">
    <source>
        <dbReference type="EMBL" id="CAL1534409.1"/>
    </source>
</evidence>
<protein>
    <submittedName>
        <fullName evidence="2">Uncharacterized protein</fullName>
    </submittedName>
</protein>
<dbReference type="Proteomes" id="UP001497497">
    <property type="component" value="Unassembled WGS sequence"/>
</dbReference>
<dbReference type="AlphaFoldDB" id="A0AAV2HK64"/>
<keyword evidence="3" id="KW-1185">Reference proteome</keyword>
<sequence length="125" mass="14071">MRPSLVLVAALVSSLVETSLQINMDFQTVEDSCTLSMTSGSAYANVNVGLLRYKQQCRNMDEYITCVITTRQFNDLINIDIPAYDKHFPAEEDLRYAGYIFCQSYLPTLLKLFPPEADMGACKPN</sequence>
<feature type="chain" id="PRO_5043886745" evidence="1">
    <location>
        <begin position="22"/>
        <end position="125"/>
    </location>
</feature>
<keyword evidence="1" id="KW-0732">Signal</keyword>
<organism evidence="2 3">
    <name type="scientific">Lymnaea stagnalis</name>
    <name type="common">Great pond snail</name>
    <name type="synonym">Helix stagnalis</name>
    <dbReference type="NCBI Taxonomy" id="6523"/>
    <lineage>
        <taxon>Eukaryota</taxon>
        <taxon>Metazoa</taxon>
        <taxon>Spiralia</taxon>
        <taxon>Lophotrochozoa</taxon>
        <taxon>Mollusca</taxon>
        <taxon>Gastropoda</taxon>
        <taxon>Heterobranchia</taxon>
        <taxon>Euthyneura</taxon>
        <taxon>Panpulmonata</taxon>
        <taxon>Hygrophila</taxon>
        <taxon>Lymnaeoidea</taxon>
        <taxon>Lymnaeidae</taxon>
        <taxon>Lymnaea</taxon>
    </lineage>
</organism>